<dbReference type="AlphaFoldDB" id="A0A1G1V064"/>
<evidence type="ECO:0000313" key="1">
    <source>
        <dbReference type="EMBL" id="OGY08756.1"/>
    </source>
</evidence>
<reference evidence="1 2" key="1">
    <citation type="journal article" date="2016" name="Nat. Commun.">
        <title>Thousands of microbial genomes shed light on interconnected biogeochemical processes in an aquifer system.</title>
        <authorList>
            <person name="Anantharaman K."/>
            <person name="Brown C.T."/>
            <person name="Hug L.A."/>
            <person name="Sharon I."/>
            <person name="Castelle C.J."/>
            <person name="Probst A.J."/>
            <person name="Thomas B.C."/>
            <person name="Singh A."/>
            <person name="Wilkins M.J."/>
            <person name="Karaoz U."/>
            <person name="Brodie E.L."/>
            <person name="Williams K.H."/>
            <person name="Hubbard S.S."/>
            <person name="Banfield J.F."/>
        </authorList>
    </citation>
    <scope>NUCLEOTIDE SEQUENCE [LARGE SCALE GENOMIC DNA]</scope>
</reference>
<name>A0A1G1V064_9BACT</name>
<sequence length="457" mass="51686">MAMGNEERNSQLRFTRRKIITTVFSVSAVSVAANALKPFDALADGSQVPLEQFLPPSAINTESNKDVILRKTGEIVQKLGEIFPDAETRVNALGARLSDWWKGADGFGYMEWQRSRIQEFPSGEIALWNELDNMSEYGLDPKLHDGTYGVTIPPVQRFQDRATDLEGIIRERADILRMPSDVWTRLQEIRSFFEMGVLQAFFDYGSYSVWRFQRGALQKWTDGPDRGLIQGILVGEASVKAGLVPKDVLLDKPDIGSGGGNPEDARTLPWPERFGDLERDGVEFINRGKSSGMFPDEELFTNMLWRRDSYAKYPNVKRRFYFYDDINQLRLLSEVPYRYPENTAIEPYPHPFEYAETRWVQYPDGTVGFHLTLPNLPANTSIPLGEQGNAGVFIAGIVQRSLFSETDGGIATNDRYGVNGIIRGSQKERDYSSHPVTDSPFGTTLQYKRLALNIIRV</sequence>
<dbReference type="EMBL" id="MHBW01000021">
    <property type="protein sequence ID" value="OGY08756.1"/>
    <property type="molecule type" value="Genomic_DNA"/>
</dbReference>
<protein>
    <submittedName>
        <fullName evidence="1">Uncharacterized protein</fullName>
    </submittedName>
</protein>
<proteinExistence type="predicted"/>
<gene>
    <name evidence="1" type="ORF">A2782_03320</name>
</gene>
<dbReference type="Proteomes" id="UP000177967">
    <property type="component" value="Unassembled WGS sequence"/>
</dbReference>
<organism evidence="1 2">
    <name type="scientific">Candidatus Blackburnbacteria bacterium RIFCSPHIGHO2_01_FULL_43_15b</name>
    <dbReference type="NCBI Taxonomy" id="1797513"/>
    <lineage>
        <taxon>Bacteria</taxon>
        <taxon>Candidatus Blackburniibacteriota</taxon>
    </lineage>
</organism>
<accession>A0A1G1V064</accession>
<evidence type="ECO:0000313" key="2">
    <source>
        <dbReference type="Proteomes" id="UP000177967"/>
    </source>
</evidence>
<comment type="caution">
    <text evidence="1">The sequence shown here is derived from an EMBL/GenBank/DDBJ whole genome shotgun (WGS) entry which is preliminary data.</text>
</comment>